<gene>
    <name evidence="1" type="ORF">NCTC12126_03558</name>
</gene>
<evidence type="ECO:0000313" key="1">
    <source>
        <dbReference type="EMBL" id="VFS36418.1"/>
    </source>
</evidence>
<protein>
    <recommendedName>
        <fullName evidence="3">Integrase</fullName>
    </recommendedName>
</protein>
<organism evidence="1 2">
    <name type="scientific">Enterobacter cancerogenus</name>
    <dbReference type="NCBI Taxonomy" id="69218"/>
    <lineage>
        <taxon>Bacteria</taxon>
        <taxon>Pseudomonadati</taxon>
        <taxon>Pseudomonadota</taxon>
        <taxon>Gammaproteobacteria</taxon>
        <taxon>Enterobacterales</taxon>
        <taxon>Enterobacteriaceae</taxon>
        <taxon>Enterobacter</taxon>
        <taxon>Enterobacter cloacae complex</taxon>
    </lineage>
</organism>
<sequence length="69" mass="7985">MGYKTLPYTFQRNGKYYLQIRLSNGRLYKKSLLTDSYREASALMIGVTPHIPFVKSLSTPLFVFESFIS</sequence>
<reference evidence="1 2" key="1">
    <citation type="submission" date="2019-03" db="EMBL/GenBank/DDBJ databases">
        <authorList>
            <consortium name="Pathogen Informatics"/>
        </authorList>
    </citation>
    <scope>NUCLEOTIDE SEQUENCE [LARGE SCALE GENOMIC DNA]</scope>
    <source>
        <strain evidence="1 2">NCTC12126</strain>
    </source>
</reference>
<dbReference type="EMBL" id="CAADIW010000030">
    <property type="protein sequence ID" value="VFS36418.1"/>
    <property type="molecule type" value="Genomic_DNA"/>
</dbReference>
<dbReference type="AlphaFoldDB" id="A0A484YJH6"/>
<accession>A0A484YJH6</accession>
<dbReference type="Proteomes" id="UP000351155">
    <property type="component" value="Unassembled WGS sequence"/>
</dbReference>
<evidence type="ECO:0000313" key="2">
    <source>
        <dbReference type="Proteomes" id="UP000351155"/>
    </source>
</evidence>
<name>A0A484YJH6_9ENTR</name>
<evidence type="ECO:0008006" key="3">
    <source>
        <dbReference type="Google" id="ProtNLM"/>
    </source>
</evidence>
<proteinExistence type="predicted"/>